<evidence type="ECO:0000313" key="2">
    <source>
        <dbReference type="EMBL" id="NHB94757.1"/>
    </source>
</evidence>
<accession>A0A7X5TKB4</accession>
<proteinExistence type="predicted"/>
<reference evidence="2 3" key="1">
    <citation type="submission" date="2018-02" db="EMBL/GenBank/DDBJ databases">
        <authorList>
            <person name="Machado R.A."/>
        </authorList>
    </citation>
    <scope>NUCLEOTIDE SEQUENCE [LARGE SCALE GENOMIC DNA]</scope>
    <source>
        <strain evidence="2 3">DSM 19724</strain>
    </source>
</reference>
<keyword evidence="1" id="KW-0472">Membrane</keyword>
<feature type="non-terminal residue" evidence="2">
    <location>
        <position position="1"/>
    </location>
</feature>
<sequence length="193" mass="21269">SLVLQISALRAAGWPKENTEVCTRFAADLVSAMGAVAETCERLLNNFQVLRLQPLLGSVLGGKNLLKLMEGLEVVKFLGARAAIIGVVWDSYHAIDEIFFKKNRRLGIAYLISAVSAGLWIAGVLGPLGIFVALVLFFGANIYLEMKKKNEIQKWLMACLWRKIPAGEEDILAIWPDSRMEMDAFNKLMTAGA</sequence>
<feature type="transmembrane region" description="Helical" evidence="1">
    <location>
        <begin position="128"/>
        <end position="144"/>
    </location>
</feature>
<evidence type="ECO:0000256" key="1">
    <source>
        <dbReference type="SAM" id="Phobius"/>
    </source>
</evidence>
<dbReference type="Proteomes" id="UP000591844">
    <property type="component" value="Unassembled WGS sequence"/>
</dbReference>
<dbReference type="EMBL" id="PUJW01000077">
    <property type="protein sequence ID" value="NHB94757.1"/>
    <property type="molecule type" value="Genomic_DNA"/>
</dbReference>
<keyword evidence="1" id="KW-1133">Transmembrane helix</keyword>
<keyword evidence="3" id="KW-1185">Reference proteome</keyword>
<dbReference type="AlphaFoldDB" id="A0A7X5TKB4"/>
<evidence type="ECO:0000313" key="3">
    <source>
        <dbReference type="Proteomes" id="UP000591844"/>
    </source>
</evidence>
<comment type="caution">
    <text evidence="2">The sequence shown here is derived from an EMBL/GenBank/DDBJ whole genome shotgun (WGS) entry which is preliminary data.</text>
</comment>
<organism evidence="2 3">
    <name type="scientific">Photorhabdus cinerea</name>
    <dbReference type="NCBI Taxonomy" id="471575"/>
    <lineage>
        <taxon>Bacteria</taxon>
        <taxon>Pseudomonadati</taxon>
        <taxon>Pseudomonadota</taxon>
        <taxon>Gammaproteobacteria</taxon>
        <taxon>Enterobacterales</taxon>
        <taxon>Morganellaceae</taxon>
        <taxon>Photorhabdus</taxon>
    </lineage>
</organism>
<protein>
    <submittedName>
        <fullName evidence="2">Uncharacterized protein</fullName>
    </submittedName>
</protein>
<gene>
    <name evidence="2" type="ORF">C5469_22625</name>
</gene>
<keyword evidence="1" id="KW-0812">Transmembrane</keyword>
<name>A0A7X5TKB4_9GAMM</name>